<dbReference type="CDD" id="cd24032">
    <property type="entry name" value="ASKHA_NBD_TsaB"/>
    <property type="match status" value="1"/>
</dbReference>
<dbReference type="GO" id="GO:0002949">
    <property type="term" value="P:tRNA threonylcarbamoyladenosine modification"/>
    <property type="evidence" value="ECO:0007669"/>
    <property type="project" value="InterPro"/>
</dbReference>
<accession>A0A3B0VN67</accession>
<dbReference type="SUPFAM" id="SSF53067">
    <property type="entry name" value="Actin-like ATPase domain"/>
    <property type="match status" value="2"/>
</dbReference>
<dbReference type="FunFam" id="3.30.420.40:FF:000097">
    <property type="entry name" value="tRNA threonylcarbamoyladenosine biosynthesis protein TsaB"/>
    <property type="match status" value="1"/>
</dbReference>
<dbReference type="InterPro" id="IPR000905">
    <property type="entry name" value="Gcp-like_dom"/>
</dbReference>
<evidence type="ECO:0000259" key="4">
    <source>
        <dbReference type="Pfam" id="PF00814"/>
    </source>
</evidence>
<keyword evidence="3" id="KW-0819">tRNA processing</keyword>
<dbReference type="NCBIfam" id="TIGR03725">
    <property type="entry name" value="T6A_YeaZ"/>
    <property type="match status" value="1"/>
</dbReference>
<dbReference type="AlphaFoldDB" id="A0A3B0VN67"/>
<dbReference type="InterPro" id="IPR022496">
    <property type="entry name" value="T6A_TsaB"/>
</dbReference>
<dbReference type="Pfam" id="PF00814">
    <property type="entry name" value="TsaD"/>
    <property type="match status" value="1"/>
</dbReference>
<protein>
    <submittedName>
        <fullName evidence="5">tRNA threonylcarbamoyladenosine biosynthesis protein TsaB</fullName>
    </submittedName>
</protein>
<gene>
    <name evidence="5" type="ORF">MNBD_GAMMA01-996</name>
</gene>
<dbReference type="Gene3D" id="3.30.420.40">
    <property type="match status" value="2"/>
</dbReference>
<organism evidence="5">
    <name type="scientific">hydrothermal vent metagenome</name>
    <dbReference type="NCBI Taxonomy" id="652676"/>
    <lineage>
        <taxon>unclassified sequences</taxon>
        <taxon>metagenomes</taxon>
        <taxon>ecological metagenomes</taxon>
    </lineage>
</organism>
<dbReference type="PANTHER" id="PTHR11735:SF11">
    <property type="entry name" value="TRNA THREONYLCARBAMOYLADENOSINE BIOSYNTHESIS PROTEIN TSAB"/>
    <property type="match status" value="1"/>
</dbReference>
<evidence type="ECO:0000256" key="1">
    <source>
        <dbReference type="ARBA" id="ARBA00004496"/>
    </source>
</evidence>
<sequence length="218" mass="23727">MILLAIDTACESCSAALWVDGKLYQRQSVRPRLHAELILPFIDELLVAASIHKTDISGLVVAQGPGAFTGVRIGVGVAQGLALALDIPVVAVSNLKTLAYMAYQQLQTDKPQTVVVATDARMSEVYSARYAIKGKQIKQLSAQTVGTAQDVDLSAIDAYIGNGFSVYPELIAYAAQHVMQYETKIYSQAQDMLLMVKDDFMQLSTSIDVLEPVYLREP</sequence>
<name>A0A3B0VN67_9ZZZZ</name>
<keyword evidence="2" id="KW-0963">Cytoplasm</keyword>
<evidence type="ECO:0000313" key="5">
    <source>
        <dbReference type="EMBL" id="VAW33606.1"/>
    </source>
</evidence>
<reference evidence="5" key="1">
    <citation type="submission" date="2018-06" db="EMBL/GenBank/DDBJ databases">
        <authorList>
            <person name="Zhirakovskaya E."/>
        </authorList>
    </citation>
    <scope>NUCLEOTIDE SEQUENCE</scope>
</reference>
<evidence type="ECO:0000256" key="2">
    <source>
        <dbReference type="ARBA" id="ARBA00022490"/>
    </source>
</evidence>
<dbReference type="InterPro" id="IPR043129">
    <property type="entry name" value="ATPase_NBD"/>
</dbReference>
<comment type="subcellular location">
    <subcellularLocation>
        <location evidence="1">Cytoplasm</location>
    </subcellularLocation>
</comment>
<feature type="domain" description="Gcp-like" evidence="4">
    <location>
        <begin position="32"/>
        <end position="152"/>
    </location>
</feature>
<proteinExistence type="predicted"/>
<dbReference type="EMBL" id="UOEW01000039">
    <property type="protein sequence ID" value="VAW33606.1"/>
    <property type="molecule type" value="Genomic_DNA"/>
</dbReference>
<dbReference type="GO" id="GO:0005829">
    <property type="term" value="C:cytosol"/>
    <property type="evidence" value="ECO:0007669"/>
    <property type="project" value="TreeGrafter"/>
</dbReference>
<dbReference type="PANTHER" id="PTHR11735">
    <property type="entry name" value="TRNA N6-ADENOSINE THREONYLCARBAMOYLTRANSFERASE"/>
    <property type="match status" value="1"/>
</dbReference>
<evidence type="ECO:0000256" key="3">
    <source>
        <dbReference type="ARBA" id="ARBA00022694"/>
    </source>
</evidence>